<evidence type="ECO:0000313" key="4">
    <source>
        <dbReference type="Proteomes" id="UP000483820"/>
    </source>
</evidence>
<organism evidence="3 4">
    <name type="scientific">Caenorhabditis remanei</name>
    <name type="common">Caenorhabditis vulgaris</name>
    <dbReference type="NCBI Taxonomy" id="31234"/>
    <lineage>
        <taxon>Eukaryota</taxon>
        <taxon>Metazoa</taxon>
        <taxon>Ecdysozoa</taxon>
        <taxon>Nematoda</taxon>
        <taxon>Chromadorea</taxon>
        <taxon>Rhabditida</taxon>
        <taxon>Rhabditina</taxon>
        <taxon>Rhabditomorpha</taxon>
        <taxon>Rhabditoidea</taxon>
        <taxon>Rhabditidae</taxon>
        <taxon>Peloderinae</taxon>
        <taxon>Caenorhabditis</taxon>
    </lineage>
</organism>
<feature type="domain" description="SET" evidence="2">
    <location>
        <begin position="142"/>
        <end position="287"/>
    </location>
</feature>
<dbReference type="PANTHER" id="PTHR47250">
    <property type="entry name" value="HISTONE-LYSINE N-METHYLTRANSFERASE SET-6"/>
    <property type="match status" value="1"/>
</dbReference>
<evidence type="ECO:0000313" key="3">
    <source>
        <dbReference type="EMBL" id="KAF1747990.1"/>
    </source>
</evidence>
<reference evidence="3 4" key="1">
    <citation type="submission" date="2019-12" db="EMBL/GenBank/DDBJ databases">
        <title>Chromosome-level assembly of the Caenorhabditis remanei genome.</title>
        <authorList>
            <person name="Teterina A.A."/>
            <person name="Willis J.H."/>
            <person name="Phillips P.C."/>
        </authorList>
    </citation>
    <scope>NUCLEOTIDE SEQUENCE [LARGE SCALE GENOMIC DNA]</scope>
    <source>
        <strain evidence="3 4">PX506</strain>
        <tissue evidence="3">Whole organism</tissue>
    </source>
</reference>
<comment type="caution">
    <text evidence="3">The sequence shown here is derived from an EMBL/GenBank/DDBJ whole genome shotgun (WGS) entry which is preliminary data.</text>
</comment>
<dbReference type="InterPro" id="IPR001214">
    <property type="entry name" value="SET_dom"/>
</dbReference>
<dbReference type="InterPro" id="IPR046341">
    <property type="entry name" value="SET_dom_sf"/>
</dbReference>
<dbReference type="RefSeq" id="XP_053579463.1">
    <property type="nucleotide sequence ID" value="XM_053735897.1"/>
</dbReference>
<name>A0A6A5FZ71_CAERE</name>
<feature type="region of interest" description="Disordered" evidence="1">
    <location>
        <begin position="311"/>
        <end position="339"/>
    </location>
</feature>
<dbReference type="SUPFAM" id="SSF82199">
    <property type="entry name" value="SET domain"/>
    <property type="match status" value="1"/>
</dbReference>
<dbReference type="Pfam" id="PF00856">
    <property type="entry name" value="SET"/>
    <property type="match status" value="1"/>
</dbReference>
<dbReference type="InterPro" id="IPR053105">
    <property type="entry name" value="Class_V-like_SAM-MTase"/>
</dbReference>
<evidence type="ECO:0000259" key="2">
    <source>
        <dbReference type="PROSITE" id="PS50280"/>
    </source>
</evidence>
<dbReference type="Proteomes" id="UP000483820">
    <property type="component" value="Chromosome X"/>
</dbReference>
<proteinExistence type="predicted"/>
<dbReference type="EMBL" id="WUAV01000006">
    <property type="protein sequence ID" value="KAF1747990.1"/>
    <property type="molecule type" value="Genomic_DNA"/>
</dbReference>
<evidence type="ECO:0000256" key="1">
    <source>
        <dbReference type="SAM" id="MobiDB-lite"/>
    </source>
</evidence>
<dbReference type="KEGG" id="crq:GCK72_024457"/>
<dbReference type="PROSITE" id="PS50280">
    <property type="entry name" value="SET"/>
    <property type="match status" value="1"/>
</dbReference>
<accession>A0A6A5FZ71</accession>
<protein>
    <recommendedName>
        <fullName evidence="2">SET domain-containing protein</fullName>
    </recommendedName>
</protein>
<dbReference type="AlphaFoldDB" id="A0A6A5FZ71"/>
<dbReference type="SMART" id="SM00317">
    <property type="entry name" value="SET"/>
    <property type="match status" value="1"/>
</dbReference>
<dbReference type="PANTHER" id="PTHR47250:SF1">
    <property type="entry name" value="SET DOMAIN-CONTAINING PROTEIN"/>
    <property type="match status" value="1"/>
</dbReference>
<dbReference type="GeneID" id="78777816"/>
<sequence>MLRARRNNRFRVPRGVAIEMISELPNPSDNDPSNWSPTSKYTAIAQNIVMDGLSEVAENCVEIGRRHKICCSCGPGVDCSKNPDCECRNIAQQVATHFDPTKSKEKKATFYNTMIFVCGGECSCNTSCSMRVLDVADEDHLEKFEARRRSKAKGFNCFAKKDIPAGSFIATFNGELAGADAVNRQTGAKKYALLLIHHAEDELTDFYYETTFADDQYRTSLLKTCKSDMWINPLTYGNCTRFLSHSCKPNTSFWRAFQGGISPADMRIYFVAERNIKAGEEITFDYGQLYKLKNCLCEACIKNKQEEKEAKEKLKEQRANARPQKKRSAELEFEDEDSRQPKKLREVLANITDV</sequence>
<gene>
    <name evidence="3" type="ORF">GCK72_024457</name>
</gene>
<dbReference type="CTD" id="78777816"/>
<dbReference type="Gene3D" id="2.170.270.10">
    <property type="entry name" value="SET domain"/>
    <property type="match status" value="1"/>
</dbReference>